<reference evidence="3 4" key="1">
    <citation type="journal article" date="2016" name="Fungal Biol.">
        <title>The genome of Xylona heveae provides a window into fungal endophytism.</title>
        <authorList>
            <person name="Gazis R."/>
            <person name="Kuo A."/>
            <person name="Riley R."/>
            <person name="LaButti K."/>
            <person name="Lipzen A."/>
            <person name="Lin J."/>
            <person name="Amirebrahimi M."/>
            <person name="Hesse C.N."/>
            <person name="Spatafora J.W."/>
            <person name="Henrissat B."/>
            <person name="Hainaut M."/>
            <person name="Grigoriev I.V."/>
            <person name="Hibbett D.S."/>
        </authorList>
    </citation>
    <scope>NUCLEOTIDE SEQUENCE [LARGE SCALE GENOMIC DNA]</scope>
    <source>
        <strain evidence="3 4">TC161</strain>
    </source>
</reference>
<accession>A0A165I4W3</accession>
<organism evidence="3 4">
    <name type="scientific">Xylona heveae (strain CBS 132557 / TC161)</name>
    <dbReference type="NCBI Taxonomy" id="1328760"/>
    <lineage>
        <taxon>Eukaryota</taxon>
        <taxon>Fungi</taxon>
        <taxon>Dikarya</taxon>
        <taxon>Ascomycota</taxon>
        <taxon>Pezizomycotina</taxon>
        <taxon>Xylonomycetes</taxon>
        <taxon>Xylonales</taxon>
        <taxon>Xylonaceae</taxon>
        <taxon>Xylona</taxon>
    </lineage>
</organism>
<dbReference type="Gene3D" id="3.30.2010.10">
    <property type="entry name" value="Metalloproteases ('zincins'), catalytic domain"/>
    <property type="match status" value="1"/>
</dbReference>
<feature type="domain" description="WLM" evidence="2">
    <location>
        <begin position="10"/>
        <end position="257"/>
    </location>
</feature>
<dbReference type="PANTHER" id="PTHR30399:SF1">
    <property type="entry name" value="UTP PYROPHOSPHATASE"/>
    <property type="match status" value="1"/>
</dbReference>
<dbReference type="InterPro" id="IPR013536">
    <property type="entry name" value="WLM_dom"/>
</dbReference>
<feature type="compositionally biased region" description="Acidic residues" evidence="1">
    <location>
        <begin position="282"/>
        <end position="299"/>
    </location>
</feature>
<dbReference type="OMA" id="VLPEHLC"/>
<dbReference type="Pfam" id="PF08325">
    <property type="entry name" value="WLM"/>
    <property type="match status" value="1"/>
</dbReference>
<dbReference type="RefSeq" id="XP_018189940.1">
    <property type="nucleotide sequence ID" value="XM_018334902.1"/>
</dbReference>
<dbReference type="InterPro" id="IPR053136">
    <property type="entry name" value="UTP_pyrophosphatase-like"/>
</dbReference>
<dbReference type="PROSITE" id="PS51397">
    <property type="entry name" value="WLM"/>
    <property type="match status" value="1"/>
</dbReference>
<dbReference type="OrthoDB" id="447842at2759"/>
<dbReference type="EMBL" id="KV407456">
    <property type="protein sequence ID" value="KZF24385.1"/>
    <property type="molecule type" value="Genomic_DNA"/>
</dbReference>
<dbReference type="InParanoid" id="A0A165I4W3"/>
<evidence type="ECO:0000259" key="2">
    <source>
        <dbReference type="PROSITE" id="PS51397"/>
    </source>
</evidence>
<feature type="compositionally biased region" description="Low complexity" evidence="1">
    <location>
        <begin position="420"/>
        <end position="432"/>
    </location>
</feature>
<dbReference type="PANTHER" id="PTHR30399">
    <property type="entry name" value="UNCHARACTERIZED PROTEIN YGJP"/>
    <property type="match status" value="1"/>
</dbReference>
<dbReference type="Proteomes" id="UP000076632">
    <property type="component" value="Unassembled WGS sequence"/>
</dbReference>
<gene>
    <name evidence="3" type="ORF">L228DRAFT_266728</name>
</gene>
<feature type="region of interest" description="Disordered" evidence="1">
    <location>
        <begin position="165"/>
        <end position="199"/>
    </location>
</feature>
<evidence type="ECO:0000313" key="3">
    <source>
        <dbReference type="EMBL" id="KZF24385.1"/>
    </source>
</evidence>
<protein>
    <submittedName>
        <fullName evidence="3">WLM-domain-containing protein</fullName>
    </submittedName>
</protein>
<feature type="compositionally biased region" description="Basic and acidic residues" evidence="1">
    <location>
        <begin position="190"/>
        <end position="199"/>
    </location>
</feature>
<feature type="compositionally biased region" description="Basic and acidic residues" evidence="1">
    <location>
        <begin position="271"/>
        <end position="281"/>
    </location>
</feature>
<dbReference type="STRING" id="1328760.A0A165I4W3"/>
<feature type="compositionally biased region" description="Basic residues" evidence="1">
    <location>
        <begin position="173"/>
        <end position="183"/>
    </location>
</feature>
<dbReference type="GeneID" id="28900039"/>
<sequence length="534" mass="59416">MPIGIQRLNARRLPPNERIIFIKPLEGPDKALAQDYLERIAAICVPIMRTHHLSIMTLEEYEPNMEFVGRNFNAGEVIQLVLKAPYTGHWLPFRYVQMVMMHELAHCVQMNHSGAFWKVRNQYADELRGLWTKNFTGEGMWSRGQTVAEDGHHAVAVPETETMPHSLCGGTYRSRRRKRRRGRAAGGKGNDGKELTYAEKKQRRIAKKFGINGKTLGNDEDARIDLEAGKIVKGKPRVANSARGRELRAAAALKRFGQQVKREEEEEEEEEQKRKEFVKKEEEDDEESDLDDEDDEDGEGVLIKEEEGEDALDWNGTKLLDSHGHGLIKVCEEEDGDNADVRAEMRELRQVNLDRYLERDASRAVQERDRTRQIKKEAGDENIVNKKLASIPPAAAPSSTLVSSDLSTSAAPSLSSFLLPRAKSSSSSSSKSPNEPTSESIKAEQEVNDRGGGGGDDDDDVTTRSCPICSLSNPINSLTCLACAHVLDLDKVADHWRCKSVACRGGNSGDGRSEYVNAGDCGRCGVCGARRDDQ</sequence>
<feature type="region of interest" description="Disordered" evidence="1">
    <location>
        <begin position="420"/>
        <end position="459"/>
    </location>
</feature>
<keyword evidence="4" id="KW-1185">Reference proteome</keyword>
<evidence type="ECO:0000313" key="4">
    <source>
        <dbReference type="Proteomes" id="UP000076632"/>
    </source>
</evidence>
<dbReference type="AlphaFoldDB" id="A0A165I4W3"/>
<feature type="region of interest" description="Disordered" evidence="1">
    <location>
        <begin position="257"/>
        <end position="318"/>
    </location>
</feature>
<evidence type="ECO:0000256" key="1">
    <source>
        <dbReference type="SAM" id="MobiDB-lite"/>
    </source>
</evidence>
<name>A0A165I4W3_XYLHT</name>
<proteinExistence type="predicted"/>